<proteinExistence type="predicted"/>
<dbReference type="eggNOG" id="ENOG502ZTXD">
    <property type="taxonomic scope" value="Bacteria"/>
</dbReference>
<evidence type="ECO:0000256" key="1">
    <source>
        <dbReference type="SAM" id="Coils"/>
    </source>
</evidence>
<accession>A0A1H9NDW5</accession>
<keyword evidence="1" id="KW-0175">Coiled coil</keyword>
<reference evidence="2 3" key="1">
    <citation type="submission" date="2016-10" db="EMBL/GenBank/DDBJ databases">
        <authorList>
            <person name="de Groot N.N."/>
        </authorList>
    </citation>
    <scope>NUCLEOTIDE SEQUENCE [LARGE SCALE GENOMIC DNA]</scope>
    <source>
        <strain evidence="2 3">AR40</strain>
    </source>
</reference>
<protein>
    <submittedName>
        <fullName evidence="2">Uncharacterized protein</fullName>
    </submittedName>
</protein>
<dbReference type="SUPFAM" id="SSF57997">
    <property type="entry name" value="Tropomyosin"/>
    <property type="match status" value="1"/>
</dbReference>
<sequence length="422" mass="47835">MTKNITVTDANGDIIGFTYPKRAKGLVKNGRACYVGSGTIRMSALDASSDNMTISEEKSMNYITFNGDEWIRHDADISYMTSVMDGTLTEALMLGNWDDREKVARSKDFTLSPLTEYHFIFWLNGGENEKGDETCLFKVTFMGDDGNSRIYKLNRNFIHPLLHQKGWELYELPFVTPDVQDGVTVTFSFVAGKAPMAVLPAREPSAYLDLKDEPDEYEDYRPQRHNLVFKDGWPSISQYGGDRYSTQAIKQKLTGKRSKPEKGNNIFNITYSDGDIDEECWESLEESFYEEAEQQCDELEDMLDELDDRLDDIEDELDDAEDELDDIMDEDDFKQRSDFGKITEMVGQLGILKAKIPGYKAALKGYAGAVKNFSKNLGKSMSQEIIAQSANLRSIVEAFEEKISSFQDQVNDFVDSISSLQD</sequence>
<dbReference type="Proteomes" id="UP000182584">
    <property type="component" value="Unassembled WGS sequence"/>
</dbReference>
<name>A0A1H9NDW5_BUTFI</name>
<dbReference type="RefSeq" id="WP_074754682.1">
    <property type="nucleotide sequence ID" value="NZ_FOGJ01000004.1"/>
</dbReference>
<dbReference type="EMBL" id="FOGJ01000004">
    <property type="protein sequence ID" value="SER34180.1"/>
    <property type="molecule type" value="Genomic_DNA"/>
</dbReference>
<dbReference type="OrthoDB" id="1649840at2"/>
<evidence type="ECO:0000313" key="3">
    <source>
        <dbReference type="Proteomes" id="UP000182584"/>
    </source>
</evidence>
<dbReference type="AlphaFoldDB" id="A0A1H9NDW5"/>
<feature type="coiled-coil region" evidence="1">
    <location>
        <begin position="289"/>
        <end position="330"/>
    </location>
</feature>
<organism evidence="2 3">
    <name type="scientific">Butyrivibrio fibrisolvens</name>
    <dbReference type="NCBI Taxonomy" id="831"/>
    <lineage>
        <taxon>Bacteria</taxon>
        <taxon>Bacillati</taxon>
        <taxon>Bacillota</taxon>
        <taxon>Clostridia</taxon>
        <taxon>Lachnospirales</taxon>
        <taxon>Lachnospiraceae</taxon>
        <taxon>Butyrivibrio</taxon>
    </lineage>
</organism>
<evidence type="ECO:0000313" key="2">
    <source>
        <dbReference type="EMBL" id="SER34180.1"/>
    </source>
</evidence>
<gene>
    <name evidence="2" type="ORF">SAMN04487884_104154</name>
</gene>